<comment type="caution">
    <text evidence="4">The sequence shown here is derived from an EMBL/GenBank/DDBJ whole genome shotgun (WGS) entry which is preliminary data.</text>
</comment>
<sequence length="826" mass="93356">MSNQWPRVSNWELSQGNYQSISDLRGFVDDSKNLAALRKGIVAYLRQPSFVLRGLSSKCEELLDQFQTDDSDDLIESPEPEDLSTVHRKFLPLLRTYAACDSCQSSLTSQEGASWHPSRLVLTGPKRNGDDTVRFDVITSSIVDYSWQDVYIDMPILSSNPIDLCQDNTATDGRCCEQKLRMDMEPLTTFCDYFQHDDGCRIALKLEDGVLLRLGAEALKHRTTPGKGLALADVLDQYELSIKERLALAHAICLAFWQFYDSELMHRPWNSQTIWFMPEPDLRGNSEKLPLKVYISFHPEATECAFDSTEFATTKALIHRCPRIQALAILLLEIGLGKPLRCPHFDRETLSLNYRYSLATQYLEDIKYATWDNFAHKHIYTDAVEDCLKFDGLMGKERDTRPYDPSSRRQLLHERVLSRVEWLNRAFRGRDDKLGYLSTRRALEQPQSNEKVALVTLAENLPSRPLSKVTHETNIECLNRPKSRQDFKIAVICALSHEADAMEALFDAHWDDNGPPYDKAPQDPNAYSTGSIGRHNVVLAHMPGMGKANATRVATFCRISFPNITLALIVGICGAVPFTSDSGDEVVLGDVIISDGIVQYDFGKRLPDRFIPKDTLLDSLGRPNTEIRSLLAKLKSIYSKEALRKKTIAYVNELRKTPELKADYPGVDNDFLFQPTFHHLGGGKTCQESGCKGELIRRLRLDTASSELNVHFGLIASGDTVMKAGDQRDEIAQQQGVIGFEMEGAGVWDSFPSCLVIKGVCDYADSHKTKLWQSYAAVTAAACTKAFLSYWVPHQEQPHQGKPYEEQPYADEVQPYQSTARRRRRW</sequence>
<keyword evidence="5" id="KW-1185">Reference proteome</keyword>
<evidence type="ECO:0000313" key="5">
    <source>
        <dbReference type="Proteomes" id="UP001243330"/>
    </source>
</evidence>
<dbReference type="SUPFAM" id="SSF53167">
    <property type="entry name" value="Purine and uridine phosphorylases"/>
    <property type="match status" value="1"/>
</dbReference>
<dbReference type="InterPro" id="IPR053137">
    <property type="entry name" value="NLR-like"/>
</dbReference>
<feature type="region of interest" description="Disordered" evidence="1">
    <location>
        <begin position="799"/>
        <end position="826"/>
    </location>
</feature>
<dbReference type="EMBL" id="JAQOWY010000047">
    <property type="protein sequence ID" value="KAK1853855.1"/>
    <property type="molecule type" value="Genomic_DNA"/>
</dbReference>
<evidence type="ECO:0000259" key="3">
    <source>
        <dbReference type="Pfam" id="PF24476"/>
    </source>
</evidence>
<dbReference type="Gene3D" id="3.40.50.1580">
    <property type="entry name" value="Nucleoside phosphorylase domain"/>
    <property type="match status" value="1"/>
</dbReference>
<dbReference type="GO" id="GO:0009116">
    <property type="term" value="P:nucleoside metabolic process"/>
    <property type="evidence" value="ECO:0007669"/>
    <property type="project" value="InterPro"/>
</dbReference>
<dbReference type="PANTHER" id="PTHR46082">
    <property type="entry name" value="ATP/GTP-BINDING PROTEIN-RELATED"/>
    <property type="match status" value="1"/>
</dbReference>
<accession>A0AAD9AWC2</accession>
<protein>
    <submittedName>
        <fullName evidence="4">Nb-arc and tpr domain protein</fullName>
    </submittedName>
</protein>
<organism evidence="4 5">
    <name type="scientific">Colletotrichum chrysophilum</name>
    <dbReference type="NCBI Taxonomy" id="1836956"/>
    <lineage>
        <taxon>Eukaryota</taxon>
        <taxon>Fungi</taxon>
        <taxon>Dikarya</taxon>
        <taxon>Ascomycota</taxon>
        <taxon>Pezizomycotina</taxon>
        <taxon>Sordariomycetes</taxon>
        <taxon>Hypocreomycetidae</taxon>
        <taxon>Glomerellales</taxon>
        <taxon>Glomerellaceae</taxon>
        <taxon>Colletotrichum</taxon>
        <taxon>Colletotrichum gloeosporioides species complex</taxon>
    </lineage>
</organism>
<feature type="domain" description="Nucleoside phosphorylase" evidence="2">
    <location>
        <begin position="488"/>
        <end position="606"/>
    </location>
</feature>
<evidence type="ECO:0000259" key="2">
    <source>
        <dbReference type="Pfam" id="PF01048"/>
    </source>
</evidence>
<evidence type="ECO:0000313" key="4">
    <source>
        <dbReference type="EMBL" id="KAK1853855.1"/>
    </source>
</evidence>
<dbReference type="AlphaFoldDB" id="A0AAD9AWC2"/>
<evidence type="ECO:0000256" key="1">
    <source>
        <dbReference type="SAM" id="MobiDB-lite"/>
    </source>
</evidence>
<name>A0AAD9AWC2_9PEZI</name>
<dbReference type="Proteomes" id="UP001243330">
    <property type="component" value="Unassembled WGS sequence"/>
</dbReference>
<dbReference type="InterPro" id="IPR056002">
    <property type="entry name" value="DUF7580"/>
</dbReference>
<dbReference type="InterPro" id="IPR035994">
    <property type="entry name" value="Nucleoside_phosphorylase_sf"/>
</dbReference>
<dbReference type="Pfam" id="PF01048">
    <property type="entry name" value="PNP_UDP_1"/>
    <property type="match status" value="1"/>
</dbReference>
<reference evidence="4" key="1">
    <citation type="submission" date="2023-01" db="EMBL/GenBank/DDBJ databases">
        <title>Colletotrichum chrysophilum M932 genome sequence.</title>
        <authorList>
            <person name="Baroncelli R."/>
        </authorList>
    </citation>
    <scope>NUCLEOTIDE SEQUENCE</scope>
    <source>
        <strain evidence="4">M932</strain>
    </source>
</reference>
<proteinExistence type="predicted"/>
<dbReference type="Pfam" id="PF24476">
    <property type="entry name" value="DUF7580"/>
    <property type="match status" value="1"/>
</dbReference>
<dbReference type="InterPro" id="IPR000845">
    <property type="entry name" value="Nucleoside_phosphorylase_d"/>
</dbReference>
<feature type="domain" description="DUF7580" evidence="3">
    <location>
        <begin position="99"/>
        <end position="417"/>
    </location>
</feature>
<gene>
    <name evidence="4" type="ORF">CCHR01_03508</name>
</gene>
<dbReference type="PANTHER" id="PTHR46082:SF6">
    <property type="entry name" value="AAA+ ATPASE DOMAIN-CONTAINING PROTEIN-RELATED"/>
    <property type="match status" value="1"/>
</dbReference>
<dbReference type="GO" id="GO:0003824">
    <property type="term" value="F:catalytic activity"/>
    <property type="evidence" value="ECO:0007669"/>
    <property type="project" value="InterPro"/>
</dbReference>